<comment type="caution">
    <text evidence="1">The sequence shown here is derived from an EMBL/GenBank/DDBJ whole genome shotgun (WGS) entry which is preliminary data.</text>
</comment>
<organism evidence="1 2">
    <name type="scientific">Phytophthora oleae</name>
    <dbReference type="NCBI Taxonomy" id="2107226"/>
    <lineage>
        <taxon>Eukaryota</taxon>
        <taxon>Sar</taxon>
        <taxon>Stramenopiles</taxon>
        <taxon>Oomycota</taxon>
        <taxon>Peronosporomycetes</taxon>
        <taxon>Peronosporales</taxon>
        <taxon>Peronosporaceae</taxon>
        <taxon>Phytophthora</taxon>
    </lineage>
</organism>
<dbReference type="EMBL" id="JBIMZQ010000003">
    <property type="protein sequence ID" value="KAL3672582.1"/>
    <property type="molecule type" value="Genomic_DNA"/>
</dbReference>
<dbReference type="Proteomes" id="UP001632037">
    <property type="component" value="Unassembled WGS sequence"/>
</dbReference>
<reference evidence="1 2" key="1">
    <citation type="submission" date="2024-09" db="EMBL/GenBank/DDBJ databases">
        <title>Genome sequencing and assembly of Phytophthora oleae, isolate VK10A, causative agent of rot of olive drupes.</title>
        <authorList>
            <person name="Conti Taguali S."/>
            <person name="Riolo M."/>
            <person name="La Spada F."/>
            <person name="Cacciola S.O."/>
            <person name="Dionisio G."/>
        </authorList>
    </citation>
    <scope>NUCLEOTIDE SEQUENCE [LARGE SCALE GENOMIC DNA]</scope>
    <source>
        <strain evidence="1 2">VK10A</strain>
    </source>
</reference>
<evidence type="ECO:0000313" key="1">
    <source>
        <dbReference type="EMBL" id="KAL3672582.1"/>
    </source>
</evidence>
<dbReference type="AlphaFoldDB" id="A0ABD3G1U0"/>
<protein>
    <submittedName>
        <fullName evidence="1">Uncharacterized protein</fullName>
    </submittedName>
</protein>
<proteinExistence type="predicted"/>
<accession>A0ABD3G1U0</accession>
<evidence type="ECO:0000313" key="2">
    <source>
        <dbReference type="Proteomes" id="UP001632037"/>
    </source>
</evidence>
<sequence length="52" mass="5710">MTASTHVLLEHKKVPMREMPEEVAKNCAMVVPRQENIDISLLSSGSCAQGEI</sequence>
<gene>
    <name evidence="1" type="ORF">V7S43_001877</name>
</gene>
<keyword evidence="2" id="KW-1185">Reference proteome</keyword>
<name>A0ABD3G1U0_9STRA</name>